<evidence type="ECO:0000256" key="5">
    <source>
        <dbReference type="ARBA" id="ARBA00022786"/>
    </source>
</evidence>
<comment type="similarity">
    <text evidence="2">Belongs to the WD repeat MET30/SCONB/SCON-2 family.</text>
</comment>
<dbReference type="Pfam" id="PF12937">
    <property type="entry name" value="F-box-like"/>
    <property type="match status" value="1"/>
</dbReference>
<gene>
    <name evidence="9" type="ORF">QBC33DRAFT_588008</name>
</gene>
<dbReference type="InterPro" id="IPR001810">
    <property type="entry name" value="F-box_dom"/>
</dbReference>
<evidence type="ECO:0000259" key="8">
    <source>
        <dbReference type="PROSITE" id="PS50181"/>
    </source>
</evidence>
<keyword evidence="4" id="KW-0677">Repeat</keyword>
<dbReference type="CDD" id="cd22147">
    <property type="entry name" value="F-box_SpPof1-like"/>
    <property type="match status" value="1"/>
</dbReference>
<dbReference type="EMBL" id="MU839010">
    <property type="protein sequence ID" value="KAK1766766.1"/>
    <property type="molecule type" value="Genomic_DNA"/>
</dbReference>
<dbReference type="Gene3D" id="1.20.1280.50">
    <property type="match status" value="1"/>
</dbReference>
<protein>
    <submittedName>
        <fullName evidence="9">WD repeat domain-containing protein</fullName>
    </submittedName>
</protein>
<dbReference type="FunFam" id="2.130.10.10:FF:000715">
    <property type="entry name" value="F-box protein MET30"/>
    <property type="match status" value="1"/>
</dbReference>
<feature type="repeat" description="WD" evidence="6">
    <location>
        <begin position="230"/>
        <end position="269"/>
    </location>
</feature>
<comment type="caution">
    <text evidence="9">The sequence shown here is derived from an EMBL/GenBank/DDBJ whole genome shotgun (WGS) entry which is preliminary data.</text>
</comment>
<dbReference type="PANTHER" id="PTHR19872:SF9">
    <property type="entry name" value="UBIQUITIN-BINDING SDF UBIQUITIN LIGASE COMPLEX SUBUNIT"/>
    <property type="match status" value="1"/>
</dbReference>
<evidence type="ECO:0000256" key="6">
    <source>
        <dbReference type="PROSITE-ProRule" id="PRU00221"/>
    </source>
</evidence>
<dbReference type="Pfam" id="PF00400">
    <property type="entry name" value="WD40"/>
    <property type="match status" value="6"/>
</dbReference>
<keyword evidence="5" id="KW-0833">Ubl conjugation pathway</keyword>
<dbReference type="InterPro" id="IPR011047">
    <property type="entry name" value="Quinoprotein_ADH-like_sf"/>
</dbReference>
<dbReference type="InterPro" id="IPR036047">
    <property type="entry name" value="F-box-like_dom_sf"/>
</dbReference>
<keyword evidence="10" id="KW-1185">Reference proteome</keyword>
<dbReference type="PANTHER" id="PTHR19872">
    <property type="entry name" value="UBIQUITIN LIGASE SPECIFICITY FACTOR/HREP PROTEIN"/>
    <property type="match status" value="1"/>
</dbReference>
<feature type="repeat" description="WD" evidence="6">
    <location>
        <begin position="483"/>
        <end position="507"/>
    </location>
</feature>
<dbReference type="RefSeq" id="XP_060282979.1">
    <property type="nucleotide sequence ID" value="XM_060431531.1"/>
</dbReference>
<feature type="repeat" description="WD" evidence="6">
    <location>
        <begin position="270"/>
        <end position="309"/>
    </location>
</feature>
<evidence type="ECO:0000313" key="10">
    <source>
        <dbReference type="Proteomes" id="UP001244011"/>
    </source>
</evidence>
<evidence type="ECO:0000256" key="4">
    <source>
        <dbReference type="ARBA" id="ARBA00022737"/>
    </source>
</evidence>
<dbReference type="InterPro" id="IPR015943">
    <property type="entry name" value="WD40/YVTN_repeat-like_dom_sf"/>
</dbReference>
<dbReference type="InterPro" id="IPR051075">
    <property type="entry name" value="SCF_subunit_WD-repeat"/>
</dbReference>
<feature type="domain" description="F-box" evidence="8">
    <location>
        <begin position="63"/>
        <end position="109"/>
    </location>
</feature>
<sequence length="590" mass="65687">MAELRTKLEKLSQEDQHAVSHFWSLFFAAPANVRDLIVEGILTQCCFPQLSTISRQVHDQLRIDFITALPVEISLRILTCLDAVALCNAAQVSRRWRQLADSDAVWFRMCEQHIDRSCTTCGWSLPLLERKRLREWTIKQKQLARTPGGSGTPTELGGAPNSLPEPNTPRSPGKRSVGPLQVVSDAKRQCLDEDHSRDPDRYVRPWKDVYKDRFKIGSNWKFGRCSIQNFRGHTNGVTCLQFEDNILASGSYDMTIKIWDIDTGKEVRTLEGHTAGIQALQFDEGKLISGSLDKTIKIWNWRTGECLATLRCHTDSVLTLHFDGEILASGSRDCNIQIFNFQTKQTFSLRGHTDSVNHVRLSTSRTVFSASDDLTAKLWDLESGHCIRTFEGHVGQVQQILPLPDDFEPDDDSLSIMSLDTPEGSSNLNDRSPTPPGGMSTDIQASCPPKEHTSFSPNQGGEQDLRALYGAGFISNGRPLPPRYMLTGGLDATVRLWDTATGQCLKTFFGHLEGIWALVGDSIRVVSGANDGMVKIWDPRTGQCQRTFTGPRGPVACVGLGDSRFASGSEDCDIRVYCFKDLFARCPEDT</sequence>
<evidence type="ECO:0000256" key="3">
    <source>
        <dbReference type="ARBA" id="ARBA00022574"/>
    </source>
</evidence>
<evidence type="ECO:0000256" key="2">
    <source>
        <dbReference type="ARBA" id="ARBA00007968"/>
    </source>
</evidence>
<dbReference type="PROSITE" id="PS50082">
    <property type="entry name" value="WD_REPEATS_2"/>
    <property type="match status" value="5"/>
</dbReference>
<dbReference type="AlphaFoldDB" id="A0AAJ0FFN8"/>
<keyword evidence="3 6" id="KW-0853">WD repeat</keyword>
<feature type="repeat" description="WD" evidence="6">
    <location>
        <begin position="525"/>
        <end position="547"/>
    </location>
</feature>
<dbReference type="SUPFAM" id="SSF81383">
    <property type="entry name" value="F-box domain"/>
    <property type="match status" value="1"/>
</dbReference>
<feature type="repeat" description="WD" evidence="6">
    <location>
        <begin position="349"/>
        <end position="389"/>
    </location>
</feature>
<organism evidence="9 10">
    <name type="scientific">Phialemonium atrogriseum</name>
    <dbReference type="NCBI Taxonomy" id="1093897"/>
    <lineage>
        <taxon>Eukaryota</taxon>
        <taxon>Fungi</taxon>
        <taxon>Dikarya</taxon>
        <taxon>Ascomycota</taxon>
        <taxon>Pezizomycotina</taxon>
        <taxon>Sordariomycetes</taxon>
        <taxon>Sordariomycetidae</taxon>
        <taxon>Cephalothecales</taxon>
        <taxon>Cephalothecaceae</taxon>
        <taxon>Phialemonium</taxon>
    </lineage>
</organism>
<dbReference type="SMART" id="SM00320">
    <property type="entry name" value="WD40"/>
    <property type="match status" value="7"/>
</dbReference>
<dbReference type="PROSITE" id="PS50294">
    <property type="entry name" value="WD_REPEATS_REGION"/>
    <property type="match status" value="3"/>
</dbReference>
<feature type="compositionally biased region" description="Polar residues" evidence="7">
    <location>
        <begin position="415"/>
        <end position="432"/>
    </location>
</feature>
<dbReference type="Gene3D" id="2.130.10.10">
    <property type="entry name" value="YVTN repeat-like/Quinoprotein amine dehydrogenase"/>
    <property type="match status" value="2"/>
</dbReference>
<dbReference type="PROSITE" id="PS50181">
    <property type="entry name" value="FBOX"/>
    <property type="match status" value="1"/>
</dbReference>
<name>A0AAJ0FFN8_9PEZI</name>
<reference evidence="9" key="1">
    <citation type="submission" date="2023-06" db="EMBL/GenBank/DDBJ databases">
        <title>Genome-scale phylogeny and comparative genomics of the fungal order Sordariales.</title>
        <authorList>
            <consortium name="Lawrence Berkeley National Laboratory"/>
            <person name="Hensen N."/>
            <person name="Bonometti L."/>
            <person name="Westerberg I."/>
            <person name="Brannstrom I.O."/>
            <person name="Guillou S."/>
            <person name="Cros-Aarteil S."/>
            <person name="Calhoun S."/>
            <person name="Haridas S."/>
            <person name="Kuo A."/>
            <person name="Mondo S."/>
            <person name="Pangilinan J."/>
            <person name="Riley R."/>
            <person name="Labutti K."/>
            <person name="Andreopoulos B."/>
            <person name="Lipzen A."/>
            <person name="Chen C."/>
            <person name="Yanf M."/>
            <person name="Daum C."/>
            <person name="Ng V."/>
            <person name="Clum A."/>
            <person name="Steindorff A."/>
            <person name="Ohm R."/>
            <person name="Martin F."/>
            <person name="Silar P."/>
            <person name="Natvig D."/>
            <person name="Lalanne C."/>
            <person name="Gautier V."/>
            <person name="Ament-Velasquez S.L."/>
            <person name="Kruys A."/>
            <person name="Hutchinson M.I."/>
            <person name="Powell A.J."/>
            <person name="Barry K."/>
            <person name="Miller A.N."/>
            <person name="Grigoriev I.V."/>
            <person name="Debuchy R."/>
            <person name="Gladieux P."/>
            <person name="Thoren M.H."/>
            <person name="Johannesson H."/>
        </authorList>
    </citation>
    <scope>NUCLEOTIDE SEQUENCE</scope>
    <source>
        <strain evidence="9">8032-3</strain>
    </source>
</reference>
<dbReference type="Proteomes" id="UP001244011">
    <property type="component" value="Unassembled WGS sequence"/>
</dbReference>
<dbReference type="SMART" id="SM00256">
    <property type="entry name" value="FBOX"/>
    <property type="match status" value="1"/>
</dbReference>
<dbReference type="CDD" id="cd00200">
    <property type="entry name" value="WD40"/>
    <property type="match status" value="1"/>
</dbReference>
<dbReference type="PRINTS" id="PR00320">
    <property type="entry name" value="GPROTEINBRPT"/>
</dbReference>
<proteinExistence type="inferred from homology"/>
<dbReference type="InterPro" id="IPR019775">
    <property type="entry name" value="WD40_repeat_CS"/>
</dbReference>
<dbReference type="PROSITE" id="PS00678">
    <property type="entry name" value="WD_REPEATS_1"/>
    <property type="match status" value="2"/>
</dbReference>
<dbReference type="SUPFAM" id="SSF50998">
    <property type="entry name" value="Quinoprotein alcohol dehydrogenase-like"/>
    <property type="match status" value="1"/>
</dbReference>
<feature type="region of interest" description="Disordered" evidence="7">
    <location>
        <begin position="411"/>
        <end position="461"/>
    </location>
</feature>
<dbReference type="GeneID" id="85314718"/>
<dbReference type="InterPro" id="IPR020472">
    <property type="entry name" value="WD40_PAC1"/>
</dbReference>
<dbReference type="InterPro" id="IPR001680">
    <property type="entry name" value="WD40_rpt"/>
</dbReference>
<accession>A0AAJ0FFN8</accession>
<evidence type="ECO:0000256" key="7">
    <source>
        <dbReference type="SAM" id="MobiDB-lite"/>
    </source>
</evidence>
<evidence type="ECO:0000256" key="1">
    <source>
        <dbReference type="ARBA" id="ARBA00004906"/>
    </source>
</evidence>
<evidence type="ECO:0000313" key="9">
    <source>
        <dbReference type="EMBL" id="KAK1766766.1"/>
    </source>
</evidence>
<feature type="region of interest" description="Disordered" evidence="7">
    <location>
        <begin position="141"/>
        <end position="179"/>
    </location>
</feature>
<comment type="pathway">
    <text evidence="1">Protein modification; protein ubiquitination.</text>
</comment>